<dbReference type="Proteomes" id="UP000265618">
    <property type="component" value="Unassembled WGS sequence"/>
</dbReference>
<evidence type="ECO:0000313" key="2">
    <source>
        <dbReference type="Proteomes" id="UP000265618"/>
    </source>
</evidence>
<comment type="caution">
    <text evidence="1">The sequence shown here is derived from an EMBL/GenBank/DDBJ whole genome shotgun (WGS) entry which is preliminary data.</text>
</comment>
<accession>A0A9K3GNQ2</accession>
<dbReference type="AlphaFoldDB" id="A0A9K3GNQ2"/>
<name>A0A9K3GNQ2_9EUKA</name>
<sequence>EAEVKAALMASVVHTPRASDELVKRRTEVVLTETYDALVEGQGGVPGESLLDLDHLDLDVLWDRQQQRDVGHALQGVEAQRIDLLTFTDEVLTHVDSVNSGPRTWLRSRR</sequence>
<proteinExistence type="predicted"/>
<gene>
    <name evidence="1" type="ORF">KIPB_012151</name>
</gene>
<protein>
    <submittedName>
        <fullName evidence="1">Uncharacterized protein</fullName>
    </submittedName>
</protein>
<keyword evidence="2" id="KW-1185">Reference proteome</keyword>
<dbReference type="EMBL" id="BDIP01005257">
    <property type="protein sequence ID" value="GIQ89638.1"/>
    <property type="molecule type" value="Genomic_DNA"/>
</dbReference>
<reference evidence="1 2" key="1">
    <citation type="journal article" date="2018" name="PLoS ONE">
        <title>The draft genome of Kipferlia bialata reveals reductive genome evolution in fornicate parasites.</title>
        <authorList>
            <person name="Tanifuji G."/>
            <person name="Takabayashi S."/>
            <person name="Kume K."/>
            <person name="Takagi M."/>
            <person name="Nakayama T."/>
            <person name="Kamikawa R."/>
            <person name="Inagaki Y."/>
            <person name="Hashimoto T."/>
        </authorList>
    </citation>
    <scope>NUCLEOTIDE SEQUENCE [LARGE SCALE GENOMIC DNA]</scope>
    <source>
        <strain evidence="1">NY0173</strain>
    </source>
</reference>
<organism evidence="1 2">
    <name type="scientific">Kipferlia bialata</name>
    <dbReference type="NCBI Taxonomy" id="797122"/>
    <lineage>
        <taxon>Eukaryota</taxon>
        <taxon>Metamonada</taxon>
        <taxon>Carpediemonas-like organisms</taxon>
        <taxon>Kipferlia</taxon>
    </lineage>
</organism>
<feature type="non-terminal residue" evidence="1">
    <location>
        <position position="1"/>
    </location>
</feature>
<evidence type="ECO:0000313" key="1">
    <source>
        <dbReference type="EMBL" id="GIQ89638.1"/>
    </source>
</evidence>